<evidence type="ECO:0000259" key="4">
    <source>
        <dbReference type="PROSITE" id="PS50043"/>
    </source>
</evidence>
<dbReference type="Pfam" id="PF13191">
    <property type="entry name" value="AAA_16"/>
    <property type="match status" value="1"/>
</dbReference>
<dbReference type="Pfam" id="PF00196">
    <property type="entry name" value="GerE"/>
    <property type="match status" value="1"/>
</dbReference>
<dbReference type="InterPro" id="IPR027417">
    <property type="entry name" value="P-loop_NTPase"/>
</dbReference>
<dbReference type="GO" id="GO:0005524">
    <property type="term" value="F:ATP binding"/>
    <property type="evidence" value="ECO:0007669"/>
    <property type="project" value="UniProtKB-KW"/>
</dbReference>
<organism evidence="5 6">
    <name type="scientific">Bailinhaonella thermotolerans</name>
    <dbReference type="NCBI Taxonomy" id="1070861"/>
    <lineage>
        <taxon>Bacteria</taxon>
        <taxon>Bacillati</taxon>
        <taxon>Actinomycetota</taxon>
        <taxon>Actinomycetes</taxon>
        <taxon>Streptosporangiales</taxon>
        <taxon>Streptosporangiaceae</taxon>
        <taxon>Bailinhaonella</taxon>
    </lineage>
</organism>
<accession>A0A3A4BEY1</accession>
<evidence type="ECO:0000313" key="6">
    <source>
        <dbReference type="Proteomes" id="UP000265768"/>
    </source>
</evidence>
<evidence type="ECO:0000256" key="3">
    <source>
        <dbReference type="SAM" id="MobiDB-lite"/>
    </source>
</evidence>
<dbReference type="CDD" id="cd06170">
    <property type="entry name" value="LuxR_C_like"/>
    <property type="match status" value="1"/>
</dbReference>
<dbReference type="PROSITE" id="PS50043">
    <property type="entry name" value="HTH_LUXR_2"/>
    <property type="match status" value="1"/>
</dbReference>
<evidence type="ECO:0000256" key="1">
    <source>
        <dbReference type="ARBA" id="ARBA00022741"/>
    </source>
</evidence>
<dbReference type="SMART" id="SM00421">
    <property type="entry name" value="HTH_LUXR"/>
    <property type="match status" value="1"/>
</dbReference>
<feature type="domain" description="HTH luxR-type" evidence="4">
    <location>
        <begin position="885"/>
        <end position="948"/>
    </location>
</feature>
<evidence type="ECO:0000256" key="2">
    <source>
        <dbReference type="ARBA" id="ARBA00022840"/>
    </source>
</evidence>
<comment type="caution">
    <text evidence="5">The sequence shown here is derived from an EMBL/GenBank/DDBJ whole genome shotgun (WGS) entry which is preliminary data.</text>
</comment>
<dbReference type="InterPro" id="IPR016032">
    <property type="entry name" value="Sig_transdc_resp-reg_C-effctor"/>
</dbReference>
<dbReference type="Proteomes" id="UP000265768">
    <property type="component" value="Unassembled WGS sequence"/>
</dbReference>
<dbReference type="PANTHER" id="PTHR16305">
    <property type="entry name" value="TESTICULAR SOLUBLE ADENYLYL CYCLASE"/>
    <property type="match status" value="1"/>
</dbReference>
<dbReference type="OrthoDB" id="5476461at2"/>
<proteinExistence type="predicted"/>
<keyword evidence="1" id="KW-0547">Nucleotide-binding</keyword>
<evidence type="ECO:0000313" key="5">
    <source>
        <dbReference type="EMBL" id="RJL32890.1"/>
    </source>
</evidence>
<keyword evidence="2" id="KW-0067">ATP-binding</keyword>
<dbReference type="SUPFAM" id="SSF52540">
    <property type="entry name" value="P-loop containing nucleoside triphosphate hydrolases"/>
    <property type="match status" value="1"/>
</dbReference>
<dbReference type="AlphaFoldDB" id="A0A3A4BEY1"/>
<dbReference type="PANTHER" id="PTHR16305:SF35">
    <property type="entry name" value="TRANSCRIPTIONAL ACTIVATOR DOMAIN"/>
    <property type="match status" value="1"/>
</dbReference>
<gene>
    <name evidence="5" type="ORF">D5H75_14590</name>
</gene>
<dbReference type="Gene3D" id="3.40.50.300">
    <property type="entry name" value="P-loop containing nucleotide triphosphate hydrolases"/>
    <property type="match status" value="1"/>
</dbReference>
<protein>
    <submittedName>
        <fullName evidence="5">LuxR family transcriptional regulator</fullName>
    </submittedName>
</protein>
<reference evidence="5 6" key="1">
    <citation type="submission" date="2018-09" db="EMBL/GenBank/DDBJ databases">
        <title>YIM 75507 draft genome.</title>
        <authorList>
            <person name="Tang S."/>
            <person name="Feng Y."/>
        </authorList>
    </citation>
    <scope>NUCLEOTIDE SEQUENCE [LARGE SCALE GENOMIC DNA]</scope>
    <source>
        <strain evidence="5 6">YIM 75507</strain>
    </source>
</reference>
<keyword evidence="6" id="KW-1185">Reference proteome</keyword>
<dbReference type="PRINTS" id="PR00038">
    <property type="entry name" value="HTHLUXR"/>
</dbReference>
<dbReference type="InterPro" id="IPR036388">
    <property type="entry name" value="WH-like_DNA-bd_sf"/>
</dbReference>
<dbReference type="PROSITE" id="PS00622">
    <property type="entry name" value="HTH_LUXR_1"/>
    <property type="match status" value="1"/>
</dbReference>
<dbReference type="GO" id="GO:0004016">
    <property type="term" value="F:adenylate cyclase activity"/>
    <property type="evidence" value="ECO:0007669"/>
    <property type="project" value="TreeGrafter"/>
</dbReference>
<dbReference type="GO" id="GO:0005737">
    <property type="term" value="C:cytoplasm"/>
    <property type="evidence" value="ECO:0007669"/>
    <property type="project" value="TreeGrafter"/>
</dbReference>
<name>A0A3A4BEY1_9ACTN</name>
<dbReference type="InterPro" id="IPR041664">
    <property type="entry name" value="AAA_16"/>
</dbReference>
<dbReference type="InterPro" id="IPR000792">
    <property type="entry name" value="Tscrpt_reg_LuxR_C"/>
</dbReference>
<dbReference type="SUPFAM" id="SSF46894">
    <property type="entry name" value="C-terminal effector domain of the bipartite response regulators"/>
    <property type="match status" value="1"/>
</dbReference>
<dbReference type="GO" id="GO:0006355">
    <property type="term" value="P:regulation of DNA-templated transcription"/>
    <property type="evidence" value="ECO:0007669"/>
    <property type="project" value="InterPro"/>
</dbReference>
<dbReference type="EMBL" id="QZEY01000004">
    <property type="protein sequence ID" value="RJL32890.1"/>
    <property type="molecule type" value="Genomic_DNA"/>
</dbReference>
<feature type="region of interest" description="Disordered" evidence="3">
    <location>
        <begin position="872"/>
        <end position="894"/>
    </location>
</feature>
<sequence>MTSPVLVGRDEELDRLVAAATSPPSVTVVEGEAGIGKTRLVTELTRRPELAGRRVLTGGCARIREPFPLGPLLDALRAAGGHLRAVPLSPVAGALRPLMPELADLLPPAPDRLDDKIAERHRVFRGLACLIGSLGPAVLVLEDMHWADEQSVEFLGYLLSDPPPGLGVVLTFRGEEVGPAVRALTARLPGGTAREHLVLRPFGTAATRELAASVLDAERVSEDFAAYLCERTSGLPFAIQELLALLRARGTLVRRGGGWSRKAIDELDVPSGVRDSVLERVSRLSPAAREVAEAASVLQVMATIPVLTAVCRAGGEDALRGLDEALERGLLIERAGRVGYRHLLAVQAVYDDVPLPRRQELHRRAASALEGLDPVPLGQVAHHLRHAGLTGAWVDAAERAADRAAALGDDSEVIRLLADVLRDARLDPARRARLSAKLGWACVDTPGKVDAAALLDAALEHDLPRPLRGELLFLLALNLETAGRDPHRQWRAYAEAVEHLGSRPELAVRAMLGLSMPLAPGVPPAEHVAWLDRALRTLPEVGDRALRTLVYGKAAMVLTTMGDPRWAELSGRMLELTGEPTVSQEVNAFRSAGVNACYPGHHARSERLLTSALRAVTEHDLGRVPEMTCRACLAVLSYARGRWDGLPEETAFLIGRFADSPRHRLLPEAVAACLALHRGEPDAARRALDEAVDACLDMGAIDLLPLPLGALARLAAAQGDAGAVLEKADRARAAWEAKRLWPAAVRALPALAAALIAGGGAGAAAALAARVEERLRGLDAPLGPAALAHARGLIALAAGRRHAAADHLLAAADAYDALLSPYEAAQAREAAADCLSRLAGPAAAAHLQRALAAYAGLGARWDLDRASRLARAQGVAPPARHRSGPRGYGSALSPRESEVAGLAAGGLTNKEIARALFLSTKTVDKHLSAALRKLGLRSRTALARRLPD</sequence>
<dbReference type="GO" id="GO:0003677">
    <property type="term" value="F:DNA binding"/>
    <property type="evidence" value="ECO:0007669"/>
    <property type="project" value="InterPro"/>
</dbReference>
<dbReference type="Gene3D" id="1.10.10.10">
    <property type="entry name" value="Winged helix-like DNA-binding domain superfamily/Winged helix DNA-binding domain"/>
    <property type="match status" value="1"/>
</dbReference>